<feature type="domain" description="Glycosyltransferase 2-like" evidence="9">
    <location>
        <begin position="346"/>
        <end position="541"/>
    </location>
</feature>
<dbReference type="OrthoDB" id="7431422at2"/>
<dbReference type="Gene3D" id="3.90.550.10">
    <property type="entry name" value="Spore Coat Polysaccharide Biosynthesis Protein SpsA, Chain A"/>
    <property type="match status" value="1"/>
</dbReference>
<dbReference type="InterPro" id="IPR029044">
    <property type="entry name" value="Nucleotide-diphossugar_trans"/>
</dbReference>
<keyword evidence="3 10" id="KW-0808">Transferase</keyword>
<comment type="caution">
    <text evidence="10">The sequence shown here is derived from an EMBL/GenBank/DDBJ whole genome shotgun (WGS) entry which is preliminary data.</text>
</comment>
<evidence type="ECO:0000256" key="4">
    <source>
        <dbReference type="ARBA" id="ARBA00022692"/>
    </source>
</evidence>
<evidence type="ECO:0000256" key="5">
    <source>
        <dbReference type="ARBA" id="ARBA00022989"/>
    </source>
</evidence>
<feature type="transmembrane region" description="Helical" evidence="8">
    <location>
        <begin position="551"/>
        <end position="570"/>
    </location>
</feature>
<evidence type="ECO:0000259" key="9">
    <source>
        <dbReference type="Pfam" id="PF13632"/>
    </source>
</evidence>
<dbReference type="InterPro" id="IPR001173">
    <property type="entry name" value="Glyco_trans_2-like"/>
</dbReference>
<keyword evidence="4 8" id="KW-0812">Transmembrane</keyword>
<feature type="transmembrane region" description="Helical" evidence="8">
    <location>
        <begin position="505"/>
        <end position="531"/>
    </location>
</feature>
<evidence type="ECO:0000256" key="8">
    <source>
        <dbReference type="SAM" id="Phobius"/>
    </source>
</evidence>
<dbReference type="SUPFAM" id="SSF53448">
    <property type="entry name" value="Nucleotide-diphospho-sugar transferases"/>
    <property type="match status" value="1"/>
</dbReference>
<feature type="region of interest" description="Disordered" evidence="7">
    <location>
        <begin position="624"/>
        <end position="646"/>
    </location>
</feature>
<reference evidence="10 11" key="2">
    <citation type="submission" date="2019-06" db="EMBL/GenBank/DDBJ databases">
        <title>Martelella lutilitoris sp. nov., isolated from a tidal mudflat.</title>
        <authorList>
            <person name="Kim Y.-J."/>
        </authorList>
    </citation>
    <scope>NUCLEOTIDE SEQUENCE [LARGE SCALE GENOMIC DNA]</scope>
    <source>
        <strain evidence="10 11">GH2-6</strain>
    </source>
</reference>
<feature type="compositionally biased region" description="Polar residues" evidence="7">
    <location>
        <begin position="10"/>
        <end position="21"/>
    </location>
</feature>
<proteinExistence type="predicted"/>
<dbReference type="PANTHER" id="PTHR43867">
    <property type="entry name" value="CELLULOSE SYNTHASE CATALYTIC SUBUNIT A [UDP-FORMING]"/>
    <property type="match status" value="1"/>
</dbReference>
<keyword evidence="11" id="KW-1185">Reference proteome</keyword>
<dbReference type="AlphaFoldDB" id="A0A5C4JTC0"/>
<gene>
    <name evidence="10" type="ORF">FF124_05910</name>
</gene>
<keyword evidence="2" id="KW-0328">Glycosyltransferase</keyword>
<dbReference type="GO" id="GO:0016757">
    <property type="term" value="F:glycosyltransferase activity"/>
    <property type="evidence" value="ECO:0007669"/>
    <property type="project" value="UniProtKB-KW"/>
</dbReference>
<dbReference type="Pfam" id="PF13632">
    <property type="entry name" value="Glyco_trans_2_3"/>
    <property type="match status" value="1"/>
</dbReference>
<evidence type="ECO:0000313" key="11">
    <source>
        <dbReference type="Proteomes" id="UP000307874"/>
    </source>
</evidence>
<accession>A0A5C4JTC0</accession>
<dbReference type="GO" id="GO:0016020">
    <property type="term" value="C:membrane"/>
    <property type="evidence" value="ECO:0007669"/>
    <property type="project" value="UniProtKB-SubCell"/>
</dbReference>
<dbReference type="InterPro" id="IPR050321">
    <property type="entry name" value="Glycosyltr_2/OpgH_subfam"/>
</dbReference>
<evidence type="ECO:0000256" key="2">
    <source>
        <dbReference type="ARBA" id="ARBA00022676"/>
    </source>
</evidence>
<dbReference type="RefSeq" id="WP_138747567.1">
    <property type="nucleotide sequence ID" value="NZ_VCLB01000003.1"/>
</dbReference>
<evidence type="ECO:0000256" key="3">
    <source>
        <dbReference type="ARBA" id="ARBA00022679"/>
    </source>
</evidence>
<evidence type="ECO:0000313" key="10">
    <source>
        <dbReference type="EMBL" id="TNB48663.1"/>
    </source>
</evidence>
<keyword evidence="6 8" id="KW-0472">Membrane</keyword>
<keyword evidence="5 8" id="KW-1133">Transmembrane helix</keyword>
<feature type="region of interest" description="Disordered" evidence="7">
    <location>
        <begin position="1"/>
        <end position="28"/>
    </location>
</feature>
<protein>
    <submittedName>
        <fullName evidence="10">Glycosyltransferase</fullName>
    </submittedName>
</protein>
<comment type="subcellular location">
    <subcellularLocation>
        <location evidence="1">Membrane</location>
        <topology evidence="1">Multi-pass membrane protein</topology>
    </subcellularLocation>
</comment>
<evidence type="ECO:0000256" key="1">
    <source>
        <dbReference type="ARBA" id="ARBA00004141"/>
    </source>
</evidence>
<dbReference type="Proteomes" id="UP000307874">
    <property type="component" value="Unassembled WGS sequence"/>
</dbReference>
<sequence>MKASPLFASSRPSPKSSTRQHGSVDDPFAGERRMLRRLGFDDALIEPAETSARRNGTAIEDELLAAGAVAPEAYYRRLAFYLGLPFLASIDAGSVADRRKIDRLLASPSGLRLESGEGGATFAIIPRARDLADLHDRLSFRPAIRRAVVVTMPSSIRETVWQVGAQRRLANTIHRLMIWEPRFSARIVFWGKQGFLLGGGVATLLTGLVLFTAETLLVTHILFLMLYALSLIIRLAAVRSGHRRKAEPAAAGEDGPMPVYSVLIALYREANMIPQLVDNMKALNWPASRLDIKLVCEADDSATIAAIRAENLPPHFELVCVPPALPRTKPKALNYALSGARGSLLTIYDAEDRPHPDQLREAWRAFRKGPASLGCLQAPLIVDNIGQNWIAALFACEYSGLFRGILPFLARHRFPLPLGGTSNHFRTEVLRKCRAWDPYNVAEDADLGLRLHRLGYHCGVIGRPTLEEAPVSAGTWIPQRSRWIKGWLQTLLVALREPSRLFSELGTLGALVFLANGAGVILSSLLHPLLFVALFMTAATIVHPNYDPGPFHQLLSGIDIANILASYWVFMRLGLSRMEPQEARQMRADALYLPLYWLMLSFAAWKALAELYHAPFLWRKTAHRPSGTNDACSEEKSSGSKGQGEG</sequence>
<name>A0A5C4JTC0_9HYPH</name>
<reference evidence="10 11" key="1">
    <citation type="submission" date="2019-05" db="EMBL/GenBank/DDBJ databases">
        <authorList>
            <person name="Lee S.D."/>
        </authorList>
    </citation>
    <scope>NUCLEOTIDE SEQUENCE [LARGE SCALE GENOMIC DNA]</scope>
    <source>
        <strain evidence="10 11">GH2-6</strain>
    </source>
</reference>
<evidence type="ECO:0000256" key="7">
    <source>
        <dbReference type="SAM" id="MobiDB-lite"/>
    </source>
</evidence>
<dbReference type="PANTHER" id="PTHR43867:SF2">
    <property type="entry name" value="CELLULOSE SYNTHASE CATALYTIC SUBUNIT A [UDP-FORMING]"/>
    <property type="match status" value="1"/>
</dbReference>
<dbReference type="CDD" id="cd06427">
    <property type="entry name" value="CESA_like_2"/>
    <property type="match status" value="1"/>
</dbReference>
<dbReference type="EMBL" id="VCLB01000003">
    <property type="protein sequence ID" value="TNB48663.1"/>
    <property type="molecule type" value="Genomic_DNA"/>
</dbReference>
<feature type="transmembrane region" description="Helical" evidence="8">
    <location>
        <begin position="590"/>
        <end position="608"/>
    </location>
</feature>
<feature type="transmembrane region" description="Helical" evidence="8">
    <location>
        <begin position="217"/>
        <end position="237"/>
    </location>
</feature>
<organism evidence="10 11">
    <name type="scientific">Martelella lutilitoris</name>
    <dbReference type="NCBI Taxonomy" id="2583532"/>
    <lineage>
        <taxon>Bacteria</taxon>
        <taxon>Pseudomonadati</taxon>
        <taxon>Pseudomonadota</taxon>
        <taxon>Alphaproteobacteria</taxon>
        <taxon>Hyphomicrobiales</taxon>
        <taxon>Aurantimonadaceae</taxon>
        <taxon>Martelella</taxon>
    </lineage>
</organism>
<evidence type="ECO:0000256" key="6">
    <source>
        <dbReference type="ARBA" id="ARBA00023136"/>
    </source>
</evidence>
<feature type="transmembrane region" description="Helical" evidence="8">
    <location>
        <begin position="194"/>
        <end position="211"/>
    </location>
</feature>